<evidence type="ECO:0000313" key="5">
    <source>
        <dbReference type="EMBL" id="OTF74241.1"/>
    </source>
</evidence>
<dbReference type="InterPro" id="IPR036400">
    <property type="entry name" value="Cyt_B5-like_heme/steroid_sf"/>
</dbReference>
<dbReference type="FunFam" id="3.10.120.10:FF:000003">
    <property type="entry name" value="membrane-associated progesterone receptor component 1"/>
    <property type="match status" value="1"/>
</dbReference>
<proteinExistence type="inferred from homology"/>
<dbReference type="Pfam" id="PF00173">
    <property type="entry name" value="Cyt-b5"/>
    <property type="match status" value="1"/>
</dbReference>
<dbReference type="InterPro" id="IPR050577">
    <property type="entry name" value="MAPR/NEUFC/NENF-like"/>
</dbReference>
<dbReference type="GO" id="GO:0005783">
    <property type="term" value="C:endoplasmic reticulum"/>
    <property type="evidence" value="ECO:0007669"/>
    <property type="project" value="TreeGrafter"/>
</dbReference>
<dbReference type="PANTHER" id="PTHR10281:SF106">
    <property type="entry name" value="IP06960P-RELATED"/>
    <property type="match status" value="1"/>
</dbReference>
<keyword evidence="3" id="KW-1133">Transmembrane helix</keyword>
<reference evidence="5 6" key="1">
    <citation type="submission" date="2017-03" db="EMBL/GenBank/DDBJ databases">
        <title>Genome Survey of Euroglyphus maynei.</title>
        <authorList>
            <person name="Arlian L.G."/>
            <person name="Morgan M.S."/>
            <person name="Rider S.D."/>
        </authorList>
    </citation>
    <scope>NUCLEOTIDE SEQUENCE [LARGE SCALE GENOMIC DNA]</scope>
    <source>
        <strain evidence="5">Arlian Lab</strain>
        <tissue evidence="5">Whole body</tissue>
    </source>
</reference>
<evidence type="ECO:0000256" key="3">
    <source>
        <dbReference type="SAM" id="Phobius"/>
    </source>
</evidence>
<organism evidence="5 6">
    <name type="scientific">Euroglyphus maynei</name>
    <name type="common">Mayne's house dust mite</name>
    <dbReference type="NCBI Taxonomy" id="6958"/>
    <lineage>
        <taxon>Eukaryota</taxon>
        <taxon>Metazoa</taxon>
        <taxon>Ecdysozoa</taxon>
        <taxon>Arthropoda</taxon>
        <taxon>Chelicerata</taxon>
        <taxon>Arachnida</taxon>
        <taxon>Acari</taxon>
        <taxon>Acariformes</taxon>
        <taxon>Sarcoptiformes</taxon>
        <taxon>Astigmata</taxon>
        <taxon>Psoroptidia</taxon>
        <taxon>Analgoidea</taxon>
        <taxon>Pyroglyphidae</taxon>
        <taxon>Pyroglyphinae</taxon>
        <taxon>Euroglyphus</taxon>
    </lineage>
</organism>
<keyword evidence="3" id="KW-0472">Membrane</keyword>
<feature type="region of interest" description="Disordered" evidence="2">
    <location>
        <begin position="212"/>
        <end position="248"/>
    </location>
</feature>
<dbReference type="InterPro" id="IPR001199">
    <property type="entry name" value="Cyt_B5-like_heme/steroid-bd"/>
</dbReference>
<gene>
    <name evidence="5" type="ORF">BLA29_007392</name>
</gene>
<keyword evidence="5" id="KW-0675">Receptor</keyword>
<feature type="region of interest" description="Disordered" evidence="2">
    <location>
        <begin position="157"/>
        <end position="178"/>
    </location>
</feature>
<sequence>MDVFNITNTLLAILIVYALYKLFGRKKKTEERERFRLPDPLPKHDMTLDELRRYDGKGSDKRVCIAILGRVYDCTKGYDYYGPGGAYSTFAGRDASRALAKFDVMAVKDEWDDITDLNSNELSSAMEWNEQFQERYDYVGRLVRSKEEILERADFDDDDNVSDLNKAQQKKSSTTDDDEIEVINTSASEQQQSNNGNKAITETICKKVSFLDAKHKNDDDDDDEEKKLSESSDDIEVIESGATTTSNN</sequence>
<dbReference type="PANTHER" id="PTHR10281">
    <property type="entry name" value="MEMBRANE-ASSOCIATED PROGESTERONE RECEPTOR COMPONENT-RELATED"/>
    <property type="match status" value="1"/>
</dbReference>
<dbReference type="Gene3D" id="3.10.120.10">
    <property type="entry name" value="Cytochrome b5-like heme/steroid binding domain"/>
    <property type="match status" value="1"/>
</dbReference>
<evidence type="ECO:0000259" key="4">
    <source>
        <dbReference type="SMART" id="SM01117"/>
    </source>
</evidence>
<evidence type="ECO:0000313" key="6">
    <source>
        <dbReference type="Proteomes" id="UP000194236"/>
    </source>
</evidence>
<accession>A0A1Y3B0D3</accession>
<keyword evidence="3" id="KW-0812">Transmembrane</keyword>
<dbReference type="SUPFAM" id="SSF55856">
    <property type="entry name" value="Cytochrome b5-like heme/steroid binding domain"/>
    <property type="match status" value="1"/>
</dbReference>
<evidence type="ECO:0000256" key="2">
    <source>
        <dbReference type="SAM" id="MobiDB-lite"/>
    </source>
</evidence>
<comment type="caution">
    <text evidence="5">The sequence shown here is derived from an EMBL/GenBank/DDBJ whole genome shotgun (WGS) entry which is preliminary data.</text>
</comment>
<protein>
    <submittedName>
        <fullName evidence="5">Membrane-associated progesterone receptor component 2-like protein</fullName>
    </submittedName>
</protein>
<dbReference type="AlphaFoldDB" id="A0A1Y3B0D3"/>
<feature type="compositionally biased region" description="Polar residues" evidence="2">
    <location>
        <begin position="162"/>
        <end position="172"/>
    </location>
</feature>
<keyword evidence="6" id="KW-1185">Reference proteome</keyword>
<comment type="similarity">
    <text evidence="1">Belongs to the cytochrome b5 family. MAPR subfamily.</text>
</comment>
<evidence type="ECO:0000256" key="1">
    <source>
        <dbReference type="ARBA" id="ARBA00038357"/>
    </source>
</evidence>
<dbReference type="GO" id="GO:0016020">
    <property type="term" value="C:membrane"/>
    <property type="evidence" value="ECO:0007669"/>
    <property type="project" value="TreeGrafter"/>
</dbReference>
<name>A0A1Y3B0D3_EURMA</name>
<feature type="domain" description="Cytochrome b5 heme-binding" evidence="4">
    <location>
        <begin position="46"/>
        <end position="143"/>
    </location>
</feature>
<dbReference type="Proteomes" id="UP000194236">
    <property type="component" value="Unassembled WGS sequence"/>
</dbReference>
<dbReference type="SMART" id="SM01117">
    <property type="entry name" value="Cyt-b5"/>
    <property type="match status" value="1"/>
</dbReference>
<feature type="transmembrane region" description="Helical" evidence="3">
    <location>
        <begin position="6"/>
        <end position="24"/>
    </location>
</feature>
<dbReference type="EMBL" id="MUJZ01048006">
    <property type="protein sequence ID" value="OTF74241.1"/>
    <property type="molecule type" value="Genomic_DNA"/>
</dbReference>
<dbReference type="OrthoDB" id="547796at2759"/>